<name>A0A3Q9USK0_9MICO</name>
<dbReference type="Proteomes" id="UP000285317">
    <property type="component" value="Chromosome"/>
</dbReference>
<accession>A0A3Q9USK0</accession>
<dbReference type="KEGG" id="rfs:C1I64_09340"/>
<protein>
    <recommendedName>
        <fullName evidence="2">DUF4232 domain-containing protein</fullName>
    </recommendedName>
</protein>
<evidence type="ECO:0000256" key="1">
    <source>
        <dbReference type="SAM" id="MobiDB-lite"/>
    </source>
</evidence>
<organism evidence="3 4">
    <name type="scientific">Rathayibacter festucae DSM 15932</name>
    <dbReference type="NCBI Taxonomy" id="1328866"/>
    <lineage>
        <taxon>Bacteria</taxon>
        <taxon>Bacillati</taxon>
        <taxon>Actinomycetota</taxon>
        <taxon>Actinomycetes</taxon>
        <taxon>Micrococcales</taxon>
        <taxon>Microbacteriaceae</taxon>
        <taxon>Rathayibacter</taxon>
    </lineage>
</organism>
<feature type="domain" description="DUF4232" evidence="2">
    <location>
        <begin position="103"/>
        <end position="214"/>
    </location>
</feature>
<evidence type="ECO:0000259" key="2">
    <source>
        <dbReference type="Pfam" id="PF14016"/>
    </source>
</evidence>
<reference evidence="4" key="1">
    <citation type="submission" date="2018-03" db="EMBL/GenBank/DDBJ databases">
        <title>Bacteriophage NCPPB3778 and a type I-E CRISPR drive the evolution of the US Biological Select Agent, Rathayibacter toxicus.</title>
        <authorList>
            <person name="Davis E.W.II."/>
            <person name="Tabima J.F."/>
            <person name="Weisberg A.J."/>
            <person name="Dantas Lopes L."/>
            <person name="Wiseman M.S."/>
            <person name="Wiseman M.S."/>
            <person name="Pupko T."/>
            <person name="Belcher M.S."/>
            <person name="Sechler A.J."/>
            <person name="Tancos M.A."/>
            <person name="Schroeder B.K."/>
            <person name="Murray T.D."/>
            <person name="Luster D.G."/>
            <person name="Schneider W.L."/>
            <person name="Rogers E."/>
            <person name="Andreote F.D."/>
            <person name="Grunwald N.J."/>
            <person name="Putnam M.L."/>
            <person name="Chang J.H."/>
        </authorList>
    </citation>
    <scope>NUCLEOTIDE SEQUENCE [LARGE SCALE GENOMIC DNA]</scope>
    <source>
        <strain evidence="4">DSM 15932</strain>
    </source>
</reference>
<dbReference type="RefSeq" id="WP_127887009.1">
    <property type="nucleotide sequence ID" value="NZ_CP028137.1"/>
</dbReference>
<dbReference type="EMBL" id="CP028137">
    <property type="protein sequence ID" value="AZZ52235.1"/>
    <property type="molecule type" value="Genomic_DNA"/>
</dbReference>
<proteinExistence type="predicted"/>
<feature type="compositionally biased region" description="Low complexity" evidence="1">
    <location>
        <begin position="41"/>
        <end position="78"/>
    </location>
</feature>
<evidence type="ECO:0000313" key="4">
    <source>
        <dbReference type="Proteomes" id="UP000285317"/>
    </source>
</evidence>
<feature type="compositionally biased region" description="Pro residues" evidence="1">
    <location>
        <begin position="79"/>
        <end position="97"/>
    </location>
</feature>
<dbReference type="AlphaFoldDB" id="A0A3Q9USK0"/>
<dbReference type="PROSITE" id="PS51257">
    <property type="entry name" value="PROKAR_LIPOPROTEIN"/>
    <property type="match status" value="1"/>
</dbReference>
<gene>
    <name evidence="3" type="ORF">C1I64_09340</name>
</gene>
<dbReference type="Pfam" id="PF14016">
    <property type="entry name" value="DUF4232"/>
    <property type="match status" value="1"/>
</dbReference>
<dbReference type="InterPro" id="IPR025326">
    <property type="entry name" value="DUF4232"/>
</dbReference>
<evidence type="ECO:0000313" key="3">
    <source>
        <dbReference type="EMBL" id="AZZ52235.1"/>
    </source>
</evidence>
<sequence>MSDLLRRGAAAALTLAAVGLLVTGCAGRADIASSTSPLPRPSATATVTPTASPTATASAPASIVPTAEPTAAPTAAPETPAPLPTATQPPAPAPEPAPETVRCVGSDLSLEYRADPDASGAGSSAFDLIFTNTTDRTCTLAGIPGVYAAGADGSRLGAVASADGPNPAGLLALAPAAQADVRVAWHSPGAFGCPTATSTFVVAEVIDAVDAAVRAPAAIEVCTDSTVYLDASTYTLLG</sequence>
<feature type="region of interest" description="Disordered" evidence="1">
    <location>
        <begin position="32"/>
        <end position="101"/>
    </location>
</feature>